<organism evidence="2 3">
    <name type="scientific">Talaromyces pinophilus</name>
    <name type="common">Penicillium pinophilum</name>
    <dbReference type="NCBI Taxonomy" id="128442"/>
    <lineage>
        <taxon>Eukaryota</taxon>
        <taxon>Fungi</taxon>
        <taxon>Dikarya</taxon>
        <taxon>Ascomycota</taxon>
        <taxon>Pezizomycotina</taxon>
        <taxon>Eurotiomycetes</taxon>
        <taxon>Eurotiomycetidae</taxon>
        <taxon>Eurotiales</taxon>
        <taxon>Trichocomaceae</taxon>
        <taxon>Talaromyces</taxon>
        <taxon>Talaromyces sect. Talaromyces</taxon>
    </lineage>
</organism>
<evidence type="ECO:0000256" key="1">
    <source>
        <dbReference type="SAM" id="MobiDB-lite"/>
    </source>
</evidence>
<dbReference type="PANTHER" id="PTHR38436">
    <property type="entry name" value="POLYKETIDE CYCLASE SNOAL-LIKE DOMAIN"/>
    <property type="match status" value="1"/>
</dbReference>
<dbReference type="Gene3D" id="3.10.450.50">
    <property type="match status" value="1"/>
</dbReference>
<protein>
    <recommendedName>
        <fullName evidence="4">Dienelactone hydrolase</fullName>
    </recommendedName>
</protein>
<feature type="compositionally biased region" description="Basic and acidic residues" evidence="1">
    <location>
        <begin position="546"/>
        <end position="560"/>
    </location>
</feature>
<feature type="compositionally biased region" description="Basic residues" evidence="1">
    <location>
        <begin position="479"/>
        <end position="491"/>
    </location>
</feature>
<gene>
    <name evidence="2" type="ORF">TCE0_043f15843</name>
</gene>
<dbReference type="InterPro" id="IPR022357">
    <property type="entry name" value="MIP_CS"/>
</dbReference>
<dbReference type="PROSITE" id="PS00221">
    <property type="entry name" value="MIP"/>
    <property type="match status" value="1"/>
</dbReference>
<dbReference type="PANTHER" id="PTHR38436:SF3">
    <property type="entry name" value="CARBOXYMETHYLENEBUTENOLIDASE-RELATED"/>
    <property type="match status" value="1"/>
</dbReference>
<reference evidence="3" key="1">
    <citation type="journal article" date="2015" name="Genome Announc.">
        <title>Draft genome sequence of Talaromyces cellulolyticus strain Y-94, a source of lignocellulosic biomass-degrading enzymes.</title>
        <authorList>
            <person name="Fujii T."/>
            <person name="Koike H."/>
            <person name="Sawayama S."/>
            <person name="Yano S."/>
            <person name="Inoue H."/>
        </authorList>
    </citation>
    <scope>NUCLEOTIDE SEQUENCE [LARGE SCALE GENOMIC DNA]</scope>
    <source>
        <strain evidence="3">Y-94</strain>
    </source>
</reference>
<proteinExistence type="predicted"/>
<feature type="region of interest" description="Disordered" evidence="1">
    <location>
        <begin position="406"/>
        <end position="589"/>
    </location>
</feature>
<accession>A0A0B8N4I0</accession>
<feature type="compositionally biased region" description="Polar residues" evidence="1">
    <location>
        <begin position="439"/>
        <end position="454"/>
    </location>
</feature>
<feature type="compositionally biased region" description="Polar residues" evidence="1">
    <location>
        <begin position="466"/>
        <end position="475"/>
    </location>
</feature>
<dbReference type="InterPro" id="IPR032710">
    <property type="entry name" value="NTF2-like_dom_sf"/>
</dbReference>
<name>A0A0B8N4I0_TALPI</name>
<feature type="compositionally biased region" description="Polar residues" evidence="1">
    <location>
        <begin position="411"/>
        <end position="424"/>
    </location>
</feature>
<dbReference type="Proteomes" id="UP000053095">
    <property type="component" value="Unassembled WGS sequence"/>
</dbReference>
<feature type="compositionally biased region" description="Basic and acidic residues" evidence="1">
    <location>
        <begin position="499"/>
        <end position="537"/>
    </location>
</feature>
<dbReference type="InterPro" id="IPR009959">
    <property type="entry name" value="Cyclase_SnoaL-like"/>
</dbReference>
<dbReference type="AlphaFoldDB" id="A0A0B8N4I0"/>
<keyword evidence="3" id="KW-1185">Reference proteome</keyword>
<dbReference type="GO" id="GO:0030638">
    <property type="term" value="P:polyketide metabolic process"/>
    <property type="evidence" value="ECO:0007669"/>
    <property type="project" value="InterPro"/>
</dbReference>
<evidence type="ECO:0000313" key="2">
    <source>
        <dbReference type="EMBL" id="GAM42143.1"/>
    </source>
</evidence>
<evidence type="ECO:0000313" key="3">
    <source>
        <dbReference type="Proteomes" id="UP000053095"/>
    </source>
</evidence>
<dbReference type="EMBL" id="DF933839">
    <property type="protein sequence ID" value="GAM42143.1"/>
    <property type="molecule type" value="Genomic_DNA"/>
</dbReference>
<sequence>MALLSINTPGNGLVYNTFLNSQLSTPRLCITSEEDEFDVETIRNWQNEGFEVTYVPLDNGGKEYAGRLESVKEGLKVGESYAIIAYGDAAAYCLEHFQKPATGARLTALVAYYPTSIPDTRLRFPPSLKVLVHLAGESVDVVVTPQALGIQGRKKRITKRRIDPGVGLGERKDIAYTAFTYDFADPGFAEHDLDEYDHASAELAWSRTLEVMRKAFRKDADLERPWEINTESKFFSDNLSDTMSTYTTHKNPAVTIGPTLAGGVGAKALRRFYENDFLKTKPPSMQLRLLSRTVGADRVVDEVYVTFDHTVEMPWMLPGVPPTGKRVEIILVAIIALKADRIFTEHLYWDQASVLVQVGILDPQLLPQGVNGVKKLPVVGREAARRILGEHPARGEDYHRRLIANARAPPVTNSTRPSRQSTPKAANRVGGKDVEQRNAGASNAEQKRQNGASSSKRDIGDMHASGNESTATAASTPGKPRKLGTPRKNKAKPPAVENKVNETPKADEKEDEKKMEEEKTDVEKRTDDKRLTEEKTTNGETNDSPIDQKIESIENGKEVDDFADGESEAAPTPSRPMAARVESANQEDE</sequence>
<evidence type="ECO:0008006" key="4">
    <source>
        <dbReference type="Google" id="ProtNLM"/>
    </source>
</evidence>
<dbReference type="SUPFAM" id="SSF54427">
    <property type="entry name" value="NTF2-like"/>
    <property type="match status" value="1"/>
</dbReference>